<dbReference type="Gene3D" id="3.90.1560.10">
    <property type="entry name" value="ComB-like"/>
    <property type="match status" value="1"/>
</dbReference>
<dbReference type="InterPro" id="IPR036702">
    <property type="entry name" value="ComB-like_sf"/>
</dbReference>
<dbReference type="EMBL" id="JBHSDL010000025">
    <property type="protein sequence ID" value="MFC4376431.1"/>
    <property type="molecule type" value="Genomic_DNA"/>
</dbReference>
<dbReference type="Proteomes" id="UP001595844">
    <property type="component" value="Unassembled WGS sequence"/>
</dbReference>
<organism evidence="1 2">
    <name type="scientific">Nocardia halotolerans</name>
    <dbReference type="NCBI Taxonomy" id="1755878"/>
    <lineage>
        <taxon>Bacteria</taxon>
        <taxon>Bacillati</taxon>
        <taxon>Actinomycetota</taxon>
        <taxon>Actinomycetes</taxon>
        <taxon>Mycobacteriales</taxon>
        <taxon>Nocardiaceae</taxon>
        <taxon>Nocardia</taxon>
    </lineage>
</organism>
<evidence type="ECO:0000313" key="1">
    <source>
        <dbReference type="EMBL" id="MFC4376431.1"/>
    </source>
</evidence>
<evidence type="ECO:0000313" key="2">
    <source>
        <dbReference type="Proteomes" id="UP001595844"/>
    </source>
</evidence>
<accession>A0ABV8VK76</accession>
<dbReference type="RefSeq" id="WP_378565154.1">
    <property type="nucleotide sequence ID" value="NZ_JBHSDL010000025.1"/>
</dbReference>
<comment type="caution">
    <text evidence="1">The sequence shown here is derived from an EMBL/GenBank/DDBJ whole genome shotgun (WGS) entry which is preliminary data.</text>
</comment>
<proteinExistence type="predicted"/>
<sequence length="51" mass="5353">MPDLAESLDNCVSGRELRYGGFAADVTIAAELDADSTVPVLVDGAFTDRHA</sequence>
<keyword evidence="2" id="KW-1185">Reference proteome</keyword>
<reference evidence="2" key="1">
    <citation type="journal article" date="2019" name="Int. J. Syst. Evol. Microbiol.">
        <title>The Global Catalogue of Microorganisms (GCM) 10K type strain sequencing project: providing services to taxonomists for standard genome sequencing and annotation.</title>
        <authorList>
            <consortium name="The Broad Institute Genomics Platform"/>
            <consortium name="The Broad Institute Genome Sequencing Center for Infectious Disease"/>
            <person name="Wu L."/>
            <person name="Ma J."/>
        </authorList>
    </citation>
    <scope>NUCLEOTIDE SEQUENCE [LARGE SCALE GENOMIC DNA]</scope>
    <source>
        <strain evidence="2">IBRC-M 10490</strain>
    </source>
</reference>
<dbReference type="SUPFAM" id="SSF142823">
    <property type="entry name" value="ComB-like"/>
    <property type="match status" value="1"/>
</dbReference>
<name>A0ABV8VK76_9NOCA</name>
<gene>
    <name evidence="1" type="ORF">ACFO5K_20250</name>
</gene>
<protein>
    <submittedName>
        <fullName evidence="1">Uncharacterized protein</fullName>
    </submittedName>
</protein>